<feature type="region of interest" description="Disordered" evidence="6">
    <location>
        <begin position="576"/>
        <end position="720"/>
    </location>
</feature>
<feature type="compositionally biased region" description="Low complexity" evidence="6">
    <location>
        <begin position="601"/>
        <end position="613"/>
    </location>
</feature>
<feature type="compositionally biased region" description="Low complexity" evidence="6">
    <location>
        <begin position="145"/>
        <end position="156"/>
    </location>
</feature>
<feature type="compositionally biased region" description="Gly residues" evidence="6">
    <location>
        <begin position="46"/>
        <end position="58"/>
    </location>
</feature>
<evidence type="ECO:0000313" key="8">
    <source>
        <dbReference type="EMBL" id="KAK6291682.1"/>
    </source>
</evidence>
<evidence type="ECO:0000256" key="4">
    <source>
        <dbReference type="ARBA" id="ARBA00022833"/>
    </source>
</evidence>
<dbReference type="InterPro" id="IPR026811">
    <property type="entry name" value="CIZ1"/>
</dbReference>
<accession>A0AAN8QJG5</accession>
<feature type="region of interest" description="Disordered" evidence="6">
    <location>
        <begin position="1327"/>
        <end position="1357"/>
    </location>
</feature>
<dbReference type="SUPFAM" id="SSF54928">
    <property type="entry name" value="RNA-binding domain, RBD"/>
    <property type="match status" value="1"/>
</dbReference>
<feature type="compositionally biased region" description="Basic and acidic residues" evidence="6">
    <location>
        <begin position="1241"/>
        <end position="1260"/>
    </location>
</feature>
<feature type="domain" description="Matrin-type" evidence="7">
    <location>
        <begin position="2426"/>
        <end position="2457"/>
    </location>
</feature>
<evidence type="ECO:0000256" key="2">
    <source>
        <dbReference type="ARBA" id="ARBA00022723"/>
    </source>
</evidence>
<feature type="compositionally biased region" description="Low complexity" evidence="6">
    <location>
        <begin position="1553"/>
        <end position="1566"/>
    </location>
</feature>
<feature type="region of interest" description="Disordered" evidence="6">
    <location>
        <begin position="125"/>
        <end position="156"/>
    </location>
</feature>
<feature type="compositionally biased region" description="Low complexity" evidence="6">
    <location>
        <begin position="1170"/>
        <end position="1201"/>
    </location>
</feature>
<feature type="region of interest" description="Disordered" evidence="6">
    <location>
        <begin position="2157"/>
        <end position="2410"/>
    </location>
</feature>
<feature type="compositionally biased region" description="Acidic residues" evidence="6">
    <location>
        <begin position="2057"/>
        <end position="2074"/>
    </location>
</feature>
<feature type="compositionally biased region" description="Polar residues" evidence="6">
    <location>
        <begin position="345"/>
        <end position="366"/>
    </location>
</feature>
<feature type="compositionally biased region" description="Gly residues" evidence="6">
    <location>
        <begin position="274"/>
        <end position="289"/>
    </location>
</feature>
<dbReference type="InterPro" id="IPR000690">
    <property type="entry name" value="Matrin/U1-C_Znf_C2H2"/>
</dbReference>
<keyword evidence="5" id="KW-0539">Nucleus</keyword>
<keyword evidence="3" id="KW-0863">Zinc-finger</keyword>
<comment type="subcellular location">
    <subcellularLocation>
        <location evidence="1">Nucleus</location>
    </subcellularLocation>
</comment>
<dbReference type="Proteomes" id="UP001356427">
    <property type="component" value="Unassembled WGS sequence"/>
</dbReference>
<dbReference type="EMBL" id="JAGTTL010000039">
    <property type="protein sequence ID" value="KAK6291682.1"/>
    <property type="molecule type" value="Genomic_DNA"/>
</dbReference>
<feature type="compositionally biased region" description="Acidic residues" evidence="6">
    <location>
        <begin position="2129"/>
        <end position="2142"/>
    </location>
</feature>
<feature type="region of interest" description="Disordered" evidence="6">
    <location>
        <begin position="1839"/>
        <end position="1858"/>
    </location>
</feature>
<feature type="compositionally biased region" description="Polar residues" evidence="6">
    <location>
        <begin position="1505"/>
        <end position="1516"/>
    </location>
</feature>
<evidence type="ECO:0000256" key="5">
    <source>
        <dbReference type="ARBA" id="ARBA00023242"/>
    </source>
</evidence>
<feature type="region of interest" description="Disordered" evidence="6">
    <location>
        <begin position="1627"/>
        <end position="1733"/>
    </location>
</feature>
<reference evidence="8 9" key="1">
    <citation type="submission" date="2021-04" db="EMBL/GenBank/DDBJ databases">
        <authorList>
            <person name="De Guttry C."/>
            <person name="Zahm M."/>
            <person name="Klopp C."/>
            <person name="Cabau C."/>
            <person name="Louis A."/>
            <person name="Berthelot C."/>
            <person name="Parey E."/>
            <person name="Roest Crollius H."/>
            <person name="Montfort J."/>
            <person name="Robinson-Rechavi M."/>
            <person name="Bucao C."/>
            <person name="Bouchez O."/>
            <person name="Gislard M."/>
            <person name="Lluch J."/>
            <person name="Milhes M."/>
            <person name="Lampietro C."/>
            <person name="Lopez Roques C."/>
            <person name="Donnadieu C."/>
            <person name="Braasch I."/>
            <person name="Desvignes T."/>
            <person name="Postlethwait J."/>
            <person name="Bobe J."/>
            <person name="Wedekind C."/>
            <person name="Guiguen Y."/>
        </authorList>
    </citation>
    <scope>NUCLEOTIDE SEQUENCE [LARGE SCALE GENOMIC DNA]</scope>
    <source>
        <strain evidence="8">Cs_M1</strain>
        <tissue evidence="8">Blood</tissue>
    </source>
</reference>
<feature type="compositionally biased region" description="Basic and acidic residues" evidence="6">
    <location>
        <begin position="2075"/>
        <end position="2119"/>
    </location>
</feature>
<feature type="compositionally biased region" description="Low complexity" evidence="6">
    <location>
        <begin position="1675"/>
        <end position="1706"/>
    </location>
</feature>
<evidence type="ECO:0000259" key="7">
    <source>
        <dbReference type="PROSITE" id="PS50171"/>
    </source>
</evidence>
<feature type="compositionally biased region" description="Low complexity" evidence="6">
    <location>
        <begin position="1713"/>
        <end position="1724"/>
    </location>
</feature>
<dbReference type="InterPro" id="IPR003604">
    <property type="entry name" value="Matrin/U1-like-C_Znf_C2H2"/>
</dbReference>
<dbReference type="InterPro" id="IPR035979">
    <property type="entry name" value="RBD_domain_sf"/>
</dbReference>
<feature type="compositionally biased region" description="Basic and acidic residues" evidence="6">
    <location>
        <begin position="652"/>
        <end position="675"/>
    </location>
</feature>
<proteinExistence type="predicted"/>
<dbReference type="GO" id="GO:0003676">
    <property type="term" value="F:nucleic acid binding"/>
    <property type="evidence" value="ECO:0007669"/>
    <property type="project" value="InterPro"/>
</dbReference>
<organism evidence="8 9">
    <name type="scientific">Coregonus suidteri</name>
    <dbReference type="NCBI Taxonomy" id="861788"/>
    <lineage>
        <taxon>Eukaryota</taxon>
        <taxon>Metazoa</taxon>
        <taxon>Chordata</taxon>
        <taxon>Craniata</taxon>
        <taxon>Vertebrata</taxon>
        <taxon>Euteleostomi</taxon>
        <taxon>Actinopterygii</taxon>
        <taxon>Neopterygii</taxon>
        <taxon>Teleostei</taxon>
        <taxon>Protacanthopterygii</taxon>
        <taxon>Salmoniformes</taxon>
        <taxon>Salmonidae</taxon>
        <taxon>Coregoninae</taxon>
        <taxon>Coregonus</taxon>
    </lineage>
</organism>
<comment type="caution">
    <text evidence="8">The sequence shown here is derived from an EMBL/GenBank/DDBJ whole genome shotgun (WGS) entry which is preliminary data.</text>
</comment>
<feature type="compositionally biased region" description="Polar residues" evidence="6">
    <location>
        <begin position="1332"/>
        <end position="1344"/>
    </location>
</feature>
<dbReference type="InterPro" id="IPR012677">
    <property type="entry name" value="Nucleotide-bd_a/b_plait_sf"/>
</dbReference>
<dbReference type="SMART" id="SM00451">
    <property type="entry name" value="ZnF_U1"/>
    <property type="match status" value="2"/>
</dbReference>
<evidence type="ECO:0000256" key="6">
    <source>
        <dbReference type="SAM" id="MobiDB-lite"/>
    </source>
</evidence>
<protein>
    <recommendedName>
        <fullName evidence="7">Matrin-type domain-containing protein</fullName>
    </recommendedName>
</protein>
<feature type="region of interest" description="Disordered" evidence="6">
    <location>
        <begin position="31"/>
        <end position="61"/>
    </location>
</feature>
<evidence type="ECO:0000256" key="1">
    <source>
        <dbReference type="ARBA" id="ARBA00004123"/>
    </source>
</evidence>
<feature type="compositionally biased region" description="Basic and acidic residues" evidence="6">
    <location>
        <begin position="2228"/>
        <end position="2238"/>
    </location>
</feature>
<feature type="compositionally biased region" description="Low complexity" evidence="6">
    <location>
        <begin position="762"/>
        <end position="773"/>
    </location>
</feature>
<feature type="compositionally biased region" description="Low complexity" evidence="6">
    <location>
        <begin position="916"/>
        <end position="950"/>
    </location>
</feature>
<dbReference type="PROSITE" id="PS50171">
    <property type="entry name" value="ZF_MATRIN"/>
    <property type="match status" value="1"/>
</dbReference>
<feature type="region of interest" description="Disordered" evidence="6">
    <location>
        <begin position="1229"/>
        <end position="1260"/>
    </location>
</feature>
<feature type="region of interest" description="Disordered" evidence="6">
    <location>
        <begin position="1868"/>
        <end position="2142"/>
    </location>
</feature>
<evidence type="ECO:0000256" key="3">
    <source>
        <dbReference type="ARBA" id="ARBA00022771"/>
    </source>
</evidence>
<dbReference type="GO" id="GO:0008270">
    <property type="term" value="F:zinc ion binding"/>
    <property type="evidence" value="ECO:0007669"/>
    <property type="project" value="UniProtKB-KW"/>
</dbReference>
<keyword evidence="4" id="KW-0862">Zinc</keyword>
<feature type="region of interest" description="Disordered" evidence="6">
    <location>
        <begin position="1156"/>
        <end position="1201"/>
    </location>
</feature>
<feature type="region of interest" description="Disordered" evidence="6">
    <location>
        <begin position="189"/>
        <end position="213"/>
    </location>
</feature>
<keyword evidence="2" id="KW-0479">Metal-binding</keyword>
<dbReference type="PANTHER" id="PTHR15491">
    <property type="match status" value="1"/>
</dbReference>
<feature type="region of interest" description="Disordered" evidence="6">
    <location>
        <begin position="1419"/>
        <end position="1613"/>
    </location>
</feature>
<keyword evidence="9" id="KW-1185">Reference proteome</keyword>
<dbReference type="PANTHER" id="PTHR15491:SF9">
    <property type="entry name" value="CIP1-INTERACTING ZINC FINGER PROTEIN"/>
    <property type="match status" value="1"/>
</dbReference>
<dbReference type="GO" id="GO:0005634">
    <property type="term" value="C:nucleus"/>
    <property type="evidence" value="ECO:0007669"/>
    <property type="project" value="UniProtKB-SubCell"/>
</dbReference>
<name>A0AAN8QJG5_9TELE</name>
<feature type="compositionally biased region" description="Acidic residues" evidence="6">
    <location>
        <begin position="1630"/>
        <end position="1641"/>
    </location>
</feature>
<sequence length="2477" mass="268328">MSHPLYNPLGGQYASQAQRTVAQMGQYGLTQSQAGRDPLGASRLGPGSGGGGSSGQGGMMSSMVSQQMGYDLGQRSTGMTPEMESSIDHHIRGAREDVRLLSQMMQQKQNQQVPLDARDLCLSRDPMDELSSGVGMGSYTPGRTSSDQQSSMDSWSGYLTQSTSSKLFSSPLPQSSQMYQSQTSGFGGAGVLGSTSRGSEAPMSTSSAAARPARYTSESASSILASFGLSNEDLELLSHYPDDQLTPDNLPFILRDIRIRKANRTMDVDHRPKAGGGAGPGSDHGGGGQSKVIDYGHSSATKYGSYDDDNDSRSDNYGNPLPKEMSKYDMVRDSLSGHAGRSMASDLTKQRTQQQHIHSPAVQSPISLPKKDTDARINLPPPSSQPQKTLKTHGSKAASKPMNIPVRSGDQGLNRLLASQNQGTARGQAQARSGLVVLSGAGAGVGIPGHGVGGVGVPPPTAPPMWPPLFPIMNPSVPPPGHVPVNVPPHLMGPPPSMLQQMNVPPPMIMMPKRLPTPTMMSDYSAASPRIFPHTCSLCNIECAQLKNWIEHQNTGLHVENCRLLRKSYPDWNVETVSVSSPAPGRNESSQLSSKRRRTTRSTSRSPSWSRSPSPRRPSSIRRPRSRELSRSRERRHNTATRRSHSRSPGSLRERERERDPLASSSSHRDRERRPQTTTSSRRSRSRSYERRRERRETRRNSPSAGAGGRSRQQKANSAERLAKKLLESSAGLSLTENTSLEDMMQSLAPALLAELAKKKGAASSSSSKGGASRKTETGMSKSGSKLGSGRSTRKSPAPSSPSKSSSSASSKTKRKGAPGTSALLRLINIPLHTAHDEVVKAVEPFGKINNVILLKAIQQASVLFEKEEDAKKLASCKTLTIHGQTVTILMEKETLLEDSKELNQARKSTAEKKATAAQTSTTKSTKTSTKSSTTATKPQTAGPKNTPKGAKAKGKGPLGPKLPDYVNSRFVMIEGLPDSGYTEEDVLALVNPYGYIPGLDNCFILPSQRWAIVRMERLKSISMLTDYRLFPPKLLDCPLTFTLTHLETNHIQEYAYTFLKGITTSDPTLKERLLIVSNVPIRTTAVQEVHNLVKRFGSYLDSLSLINRIYFEMESSAVAMAVFLRFQKFPCVVQNNPLKFNILVEVQQPPAVVSTKGKKKAAKGKKPVAKGAATPVKPVKSTTDGTSTNARSTATATTRPVAVAAKQPGSDVMGAKQPGSDIVAINSDGKTRVVGPGGKEGGETKEERKGGEKTMKEEAVKENKEFVVSTSLPTVAKEEVAMETQSSVASTSEIAAGRTKKGSDVITVVSETMTIVTATEPTPIATEPVDLTTTSDNDQSQTAAVEAAKGENGEPVARTATHSLSVAVNDVITSDVTNPVDSETPVTSAPLPVEDKLLDFPPVTDEILKALEAAVHQHRMGRQAKQEQDQAKPLPNRKSPAAEETAETDNQVPAEPEDETGETMKKEETQPEKKSHPEKKSQPDKKPLTTPAKKTTDTKKPPSGTGQPDHNNTQCSGGRGRRRDRFSPERRDSSRHRSSRAPSEEEQGPPTSRHGNSSSSSSGSRRSSRRDGSPAKKKGRREEEERSKSHGSGGKTSKSRDEATGYAEDDFTSDVIPFDLDQFNMDEFVTVDEVEGDEAENTNPPQPSSSSSHKTQDKASERSKRSSKRKRATPDTPTSTPKSSQEQETPTSKSPSSSFTSSTPPAQKTPRKAAAVKAQPRAASGRKTRSSAAVVVVVEATKAAETQEADDDNATIVDMEAEPVPLETRSQSEEEVVVTKGCDTEGVVPSSDHKMSVLDTAVTGNEEEKSAVSESDMETTQAEKGASVLGTEAQNGACPLELGLTEPSAPAKEQDLQKALQLQEVETVSGHQVPQSLVDKVPKEEENGGFQILDETVDDDTPRDGEEDSQDTEEQSGSLSLGYQAPAATESTLEEHKEISNEEQESAFQILDSLEDNMADTLTGRRDSLPGEMEGFQIIDSVDDQTETTQALDNRMTESKSQGGSKPLKGSEKSPQKKKGKKGNKRMPKAPEVTKIPTGESEGGTPKKSNVVTLDEVSEEEEDYPDDAAEEEELIKKQKLVKEKQRERASEKDRTRRSRERERSKEKERKREKERVGVDTEGLVTLDEIGEDEGGVEGEMDEETDLQALVTLDEVVGEEGAEGRSLEPHPISQEDESGDTFNPETLVTLDEAGGEDDMEEEEQSPEPAQIQHADNTADATGSPGAEEDGRGMEEIRRMNFVTVDEVGEEDEEEQAVATRRGARGRKRARQTSARKSVKGKKVSVEEQEEEEPPADIIPPPDTASVDTPSSEVDAQLAASVPDLQENEKKADAPADQPSLEASSAGQERQTDPPENQSLETPDITDGKTETDSTTLQDSEQRREKEEESESKRCRSESPLITDFKLPPFTPDNPIGQDFVVPKTGFFCKLCSLFYGSEDTAKKTHCSSLQHYQNMQKYYLKRQKQEVLATATPLNDP</sequence>
<feature type="compositionally biased region" description="Polar residues" evidence="6">
    <location>
        <begin position="193"/>
        <end position="208"/>
    </location>
</feature>
<gene>
    <name evidence="8" type="ORF">J4Q44_G00374670</name>
</gene>
<dbReference type="Gene3D" id="3.30.70.330">
    <property type="match status" value="2"/>
</dbReference>
<feature type="compositionally biased region" description="Acidic residues" evidence="6">
    <location>
        <begin position="2193"/>
        <end position="2205"/>
    </location>
</feature>
<feature type="compositionally biased region" description="Basic and acidic residues" evidence="6">
    <location>
        <begin position="1463"/>
        <end position="1488"/>
    </location>
</feature>
<feature type="compositionally biased region" description="Basic residues" evidence="6">
    <location>
        <begin position="2017"/>
        <end position="2029"/>
    </location>
</feature>
<feature type="compositionally biased region" description="Polar residues" evidence="6">
    <location>
        <begin position="2340"/>
        <end position="2360"/>
    </location>
</feature>
<feature type="compositionally biased region" description="Acidic residues" evidence="6">
    <location>
        <begin position="2246"/>
        <end position="2255"/>
    </location>
</feature>
<feature type="region of interest" description="Disordered" evidence="6">
    <location>
        <begin position="761"/>
        <end position="820"/>
    </location>
</feature>
<feature type="compositionally biased region" description="Basic and acidic residues" evidence="6">
    <location>
        <begin position="687"/>
        <end position="700"/>
    </location>
</feature>
<feature type="compositionally biased region" description="Basic residues" evidence="6">
    <location>
        <begin position="1157"/>
        <end position="1169"/>
    </location>
</feature>
<feature type="region of interest" description="Disordered" evidence="6">
    <location>
        <begin position="1763"/>
        <end position="1834"/>
    </location>
</feature>
<feature type="compositionally biased region" description="Acidic residues" evidence="6">
    <location>
        <begin position="1896"/>
        <end position="1915"/>
    </location>
</feature>
<evidence type="ECO:0000313" key="9">
    <source>
        <dbReference type="Proteomes" id="UP001356427"/>
    </source>
</evidence>
<feature type="region of interest" description="Disordered" evidence="6">
    <location>
        <begin position="907"/>
        <end position="962"/>
    </location>
</feature>
<feature type="compositionally biased region" description="Basic and acidic residues" evidence="6">
    <location>
        <begin position="1655"/>
        <end position="1665"/>
    </location>
</feature>
<feature type="compositionally biased region" description="Basic and acidic residues" evidence="6">
    <location>
        <begin position="2379"/>
        <end position="2396"/>
    </location>
</feature>
<feature type="compositionally biased region" description="Low complexity" evidence="6">
    <location>
        <begin position="781"/>
        <end position="811"/>
    </location>
</feature>
<feature type="compositionally biased region" description="Basic residues" evidence="6">
    <location>
        <begin position="633"/>
        <end position="646"/>
    </location>
</feature>
<feature type="compositionally biased region" description="Basic residues" evidence="6">
    <location>
        <begin position="2261"/>
        <end position="2270"/>
    </location>
</feature>
<feature type="compositionally biased region" description="Basic and acidic residues" evidence="6">
    <location>
        <begin position="1570"/>
        <end position="1589"/>
    </location>
</feature>
<feature type="region of interest" description="Disordered" evidence="6">
    <location>
        <begin position="264"/>
        <end position="405"/>
    </location>
</feature>